<gene>
    <name evidence="1" type="ORF">ICL16_26005</name>
</gene>
<name>A0A8J6XNW9_9CYAN</name>
<dbReference type="RefSeq" id="WP_190833797.1">
    <property type="nucleotide sequence ID" value="NZ_CAWPPI010000080.1"/>
</dbReference>
<proteinExistence type="predicted"/>
<organism evidence="1 2">
    <name type="scientific">Iningainema tapete BLCC-T55</name>
    <dbReference type="NCBI Taxonomy" id="2748662"/>
    <lineage>
        <taxon>Bacteria</taxon>
        <taxon>Bacillati</taxon>
        <taxon>Cyanobacteriota</taxon>
        <taxon>Cyanophyceae</taxon>
        <taxon>Nostocales</taxon>
        <taxon>Scytonemataceae</taxon>
        <taxon>Iningainema tapete</taxon>
    </lineage>
</organism>
<evidence type="ECO:0008006" key="3">
    <source>
        <dbReference type="Google" id="ProtNLM"/>
    </source>
</evidence>
<evidence type="ECO:0000313" key="1">
    <source>
        <dbReference type="EMBL" id="MBD2775420.1"/>
    </source>
</evidence>
<dbReference type="AlphaFoldDB" id="A0A8J6XNW9"/>
<comment type="caution">
    <text evidence="1">The sequence shown here is derived from an EMBL/GenBank/DDBJ whole genome shotgun (WGS) entry which is preliminary data.</text>
</comment>
<dbReference type="Proteomes" id="UP000629098">
    <property type="component" value="Unassembled WGS sequence"/>
</dbReference>
<protein>
    <recommendedName>
        <fullName evidence="3">HEPN domain-containing protein</fullName>
    </recommendedName>
</protein>
<reference evidence="1" key="1">
    <citation type="submission" date="2020-09" db="EMBL/GenBank/DDBJ databases">
        <title>Iningainema tapete sp. nov. (Scytonemataceae, Cyanobacteria) from greenhouses in central Florida (USA) produces two types of nodularin with biosynthetic potential for microcystin-LR and anabaenopeptins.</title>
        <authorList>
            <person name="Berthold D.E."/>
            <person name="Lefler F.W."/>
            <person name="Huang I.-S."/>
            <person name="Abdulla H."/>
            <person name="Zimba P.V."/>
            <person name="Laughinghouse H.D. IV."/>
        </authorList>
    </citation>
    <scope>NUCLEOTIDE SEQUENCE</scope>
    <source>
        <strain evidence="1">BLCCT55</strain>
    </source>
</reference>
<keyword evidence="2" id="KW-1185">Reference proteome</keyword>
<evidence type="ECO:0000313" key="2">
    <source>
        <dbReference type="Proteomes" id="UP000629098"/>
    </source>
</evidence>
<accession>A0A8J6XNW9</accession>
<sequence length="133" mass="15636">MTCDYYLEQAKSNEQAARSVEKSYPDWAVTMCFYAALHLVEHYACVEGSNIEQEYPGHSPHDSRRQYVYDLADKLRNSHLRKVYKDLEKESRKARYLEGITTSAKVYYTKNKLKVTNSFQNLQQIKQILDDNL</sequence>
<dbReference type="EMBL" id="JACXAE010000080">
    <property type="protein sequence ID" value="MBD2775420.1"/>
    <property type="molecule type" value="Genomic_DNA"/>
</dbReference>